<feature type="domain" description="Cupin type-1" evidence="12">
    <location>
        <begin position="69"/>
        <end position="215"/>
    </location>
</feature>
<evidence type="ECO:0000259" key="12">
    <source>
        <dbReference type="SMART" id="SM00835"/>
    </source>
</evidence>
<keyword evidence="7 8" id="KW-0464">Manganese</keyword>
<sequence>MGRNMLFIIALAMGAIALGASPLARADPDMLQDFCVAVKDSEAEVFVNGKICKNITEVTADDFYLQARLNIPRNTSNRLGYTITPIIVDNLPGLNTLGVSLGRVDFGPYGLSPPQTHPLGSEVIVVFEGTLYAGFIDSRNKLFAKTLRPGDIFVVPRGLIHFVYNTGGGNAVAFAAFGTQNPNHIYIPGELFGSDPPILPEVLSKAFLLDKDVINRLRSQLHSDLPK</sequence>
<keyword evidence="14" id="KW-1185">Reference proteome</keyword>
<evidence type="ECO:0000256" key="1">
    <source>
        <dbReference type="ARBA" id="ARBA00004271"/>
    </source>
</evidence>
<evidence type="ECO:0000256" key="5">
    <source>
        <dbReference type="ARBA" id="ARBA00022723"/>
    </source>
</evidence>
<feature type="disulfide bond" evidence="10">
    <location>
        <begin position="35"/>
        <end position="52"/>
    </location>
</feature>
<dbReference type="PANTHER" id="PTHR31238">
    <property type="entry name" value="GERMIN-LIKE PROTEIN SUBFAMILY 3 MEMBER 3"/>
    <property type="match status" value="1"/>
</dbReference>
<dbReference type="InterPro" id="IPR014710">
    <property type="entry name" value="RmlC-like_jellyroll"/>
</dbReference>
<comment type="subcellular location">
    <subcellularLocation>
        <location evidence="1 11">Secreted</location>
        <location evidence="1 11">Extracellular space</location>
        <location evidence="1 11">Apoplast</location>
    </subcellularLocation>
</comment>
<dbReference type="PRINTS" id="PR00325">
    <property type="entry name" value="GERMIN"/>
</dbReference>
<keyword evidence="3 11" id="KW-0052">Apoplast</keyword>
<dbReference type="AlphaFoldDB" id="A0AAV0G1K4"/>
<evidence type="ECO:0000256" key="10">
    <source>
        <dbReference type="PIRSR" id="PIRSR601929-3"/>
    </source>
</evidence>
<dbReference type="InterPro" id="IPR011051">
    <property type="entry name" value="RmlC_Cupin_sf"/>
</dbReference>
<evidence type="ECO:0000256" key="9">
    <source>
        <dbReference type="PIRSR" id="PIRSR601929-2"/>
    </source>
</evidence>
<dbReference type="Proteomes" id="UP001152523">
    <property type="component" value="Unassembled WGS sequence"/>
</dbReference>
<organism evidence="13 14">
    <name type="scientific">Cuscuta epithymum</name>
    <dbReference type="NCBI Taxonomy" id="186058"/>
    <lineage>
        <taxon>Eukaryota</taxon>
        <taxon>Viridiplantae</taxon>
        <taxon>Streptophyta</taxon>
        <taxon>Embryophyta</taxon>
        <taxon>Tracheophyta</taxon>
        <taxon>Spermatophyta</taxon>
        <taxon>Magnoliopsida</taxon>
        <taxon>eudicotyledons</taxon>
        <taxon>Gunneridae</taxon>
        <taxon>Pentapetalae</taxon>
        <taxon>asterids</taxon>
        <taxon>lamiids</taxon>
        <taxon>Solanales</taxon>
        <taxon>Convolvulaceae</taxon>
        <taxon>Cuscuteae</taxon>
        <taxon>Cuscuta</taxon>
        <taxon>Cuscuta subgen. Cuscuta</taxon>
    </lineage>
</organism>
<dbReference type="EMBL" id="CAMAPF010001032">
    <property type="protein sequence ID" value="CAH9141654.1"/>
    <property type="molecule type" value="Genomic_DNA"/>
</dbReference>
<dbReference type="SMART" id="SM00835">
    <property type="entry name" value="Cupin_1"/>
    <property type="match status" value="1"/>
</dbReference>
<dbReference type="FunFam" id="2.60.120.10:FF:000005">
    <property type="entry name" value="Germin-like protein subfamily 1 member 8"/>
    <property type="match status" value="1"/>
</dbReference>
<evidence type="ECO:0000256" key="4">
    <source>
        <dbReference type="ARBA" id="ARBA00022525"/>
    </source>
</evidence>
<dbReference type="InterPro" id="IPR006045">
    <property type="entry name" value="Cupin_1"/>
</dbReference>
<accession>A0AAV0G1K4</accession>
<feature type="binding site" evidence="9">
    <location>
        <position position="117"/>
    </location>
    <ligand>
        <name>Mn(2+)</name>
        <dbReference type="ChEBI" id="CHEBI:29035"/>
    </ligand>
</feature>
<reference evidence="13" key="1">
    <citation type="submission" date="2022-07" db="EMBL/GenBank/DDBJ databases">
        <authorList>
            <person name="Macas J."/>
            <person name="Novak P."/>
            <person name="Neumann P."/>
        </authorList>
    </citation>
    <scope>NUCLEOTIDE SEQUENCE</scope>
</reference>
<evidence type="ECO:0000313" key="14">
    <source>
        <dbReference type="Proteomes" id="UP001152523"/>
    </source>
</evidence>
<evidence type="ECO:0000256" key="8">
    <source>
        <dbReference type="PIRSR" id="PIRSR601929-1"/>
    </source>
</evidence>
<keyword evidence="5 8" id="KW-0479">Metal-binding</keyword>
<name>A0AAV0G1K4_9ASTE</name>
<feature type="binding site" evidence="8">
    <location>
        <position position="122"/>
    </location>
    <ligand>
        <name>oxalate</name>
        <dbReference type="ChEBI" id="CHEBI:30623"/>
    </ligand>
</feature>
<feature type="binding site" evidence="9">
    <location>
        <position position="161"/>
    </location>
    <ligand>
        <name>Mn(2+)</name>
        <dbReference type="ChEBI" id="CHEBI:29035"/>
    </ligand>
</feature>
<feature type="binding site" evidence="9">
    <location>
        <position position="122"/>
    </location>
    <ligand>
        <name>Mn(2+)</name>
        <dbReference type="ChEBI" id="CHEBI:29035"/>
    </ligand>
</feature>
<dbReference type="GO" id="GO:0030145">
    <property type="term" value="F:manganese ion binding"/>
    <property type="evidence" value="ECO:0007669"/>
    <property type="project" value="UniProtKB-UniRule"/>
</dbReference>
<evidence type="ECO:0000313" key="13">
    <source>
        <dbReference type="EMBL" id="CAH9141654.1"/>
    </source>
</evidence>
<dbReference type="SUPFAM" id="SSF51182">
    <property type="entry name" value="RmlC-like cupins"/>
    <property type="match status" value="1"/>
</dbReference>
<evidence type="ECO:0000256" key="6">
    <source>
        <dbReference type="ARBA" id="ARBA00023157"/>
    </source>
</evidence>
<dbReference type="Pfam" id="PF00190">
    <property type="entry name" value="Cupin_1"/>
    <property type="match status" value="1"/>
</dbReference>
<protein>
    <recommendedName>
        <fullName evidence="11">Germin-like protein</fullName>
    </recommendedName>
</protein>
<keyword evidence="6 10" id="KW-1015">Disulfide bond</keyword>
<dbReference type="GO" id="GO:0048046">
    <property type="term" value="C:apoplast"/>
    <property type="evidence" value="ECO:0007669"/>
    <property type="project" value="UniProtKB-SubCell"/>
</dbReference>
<feature type="chain" id="PRO_5043087025" description="Germin-like protein" evidence="11">
    <location>
        <begin position="27"/>
        <end position="227"/>
    </location>
</feature>
<evidence type="ECO:0000256" key="3">
    <source>
        <dbReference type="ARBA" id="ARBA00022523"/>
    </source>
</evidence>
<dbReference type="InterPro" id="IPR001929">
    <property type="entry name" value="Germin"/>
</dbReference>
<dbReference type="Gene3D" id="2.60.120.10">
    <property type="entry name" value="Jelly Rolls"/>
    <property type="match status" value="1"/>
</dbReference>
<dbReference type="CDD" id="cd02241">
    <property type="entry name" value="cupin_OxOx"/>
    <property type="match status" value="1"/>
</dbReference>
<keyword evidence="11" id="KW-0732">Signal</keyword>
<evidence type="ECO:0000256" key="11">
    <source>
        <dbReference type="RuleBase" id="RU366015"/>
    </source>
</evidence>
<comment type="caution">
    <text evidence="13">The sequence shown here is derived from an EMBL/GenBank/DDBJ whole genome shotgun (WGS) entry which is preliminary data.</text>
</comment>
<comment type="similarity">
    <text evidence="2 11">Belongs to the germin family.</text>
</comment>
<keyword evidence="4 11" id="KW-0964">Secreted</keyword>
<evidence type="ECO:0000256" key="2">
    <source>
        <dbReference type="ARBA" id="ARBA00007456"/>
    </source>
</evidence>
<feature type="binding site" evidence="8">
    <location>
        <position position="117"/>
    </location>
    <ligand>
        <name>oxalate</name>
        <dbReference type="ChEBI" id="CHEBI:30623"/>
    </ligand>
</feature>
<feature type="signal peptide" evidence="11">
    <location>
        <begin position="1"/>
        <end position="26"/>
    </location>
</feature>
<gene>
    <name evidence="13" type="ORF">CEPIT_LOCUS39293</name>
</gene>
<evidence type="ECO:0000256" key="7">
    <source>
        <dbReference type="ARBA" id="ARBA00023211"/>
    </source>
</evidence>
<proteinExistence type="inferred from homology"/>